<dbReference type="STRING" id="1182545.A0A072NYY1"/>
<comment type="caution">
    <text evidence="4">The sequence shown here is derived from an EMBL/GenBank/DDBJ whole genome shotgun (WGS) entry which is preliminary data.</text>
</comment>
<dbReference type="PANTHER" id="PTHR31001">
    <property type="entry name" value="UNCHARACTERIZED TRANSCRIPTIONAL REGULATORY PROTEIN"/>
    <property type="match status" value="1"/>
</dbReference>
<evidence type="ECO:0000256" key="2">
    <source>
        <dbReference type="ARBA" id="ARBA00023242"/>
    </source>
</evidence>
<dbReference type="GO" id="GO:0003677">
    <property type="term" value="F:DNA binding"/>
    <property type="evidence" value="ECO:0007669"/>
    <property type="project" value="InterPro"/>
</dbReference>
<dbReference type="PANTHER" id="PTHR31001:SF90">
    <property type="entry name" value="CENTROMERE DNA-BINDING PROTEIN COMPLEX CBF3 SUBUNIT B"/>
    <property type="match status" value="1"/>
</dbReference>
<organism evidence="4 5">
    <name type="scientific">Exophiala aquamarina CBS 119918</name>
    <dbReference type="NCBI Taxonomy" id="1182545"/>
    <lineage>
        <taxon>Eukaryota</taxon>
        <taxon>Fungi</taxon>
        <taxon>Dikarya</taxon>
        <taxon>Ascomycota</taxon>
        <taxon>Pezizomycotina</taxon>
        <taxon>Eurotiomycetes</taxon>
        <taxon>Chaetothyriomycetidae</taxon>
        <taxon>Chaetothyriales</taxon>
        <taxon>Herpotrichiellaceae</taxon>
        <taxon>Exophiala</taxon>
    </lineage>
</organism>
<reference evidence="4 5" key="1">
    <citation type="submission" date="2013-03" db="EMBL/GenBank/DDBJ databases">
        <title>The Genome Sequence of Exophiala aquamarina CBS 119918.</title>
        <authorList>
            <consortium name="The Broad Institute Genomics Platform"/>
            <person name="Cuomo C."/>
            <person name="de Hoog S."/>
            <person name="Gorbushina A."/>
            <person name="Walker B."/>
            <person name="Young S.K."/>
            <person name="Zeng Q."/>
            <person name="Gargeya S."/>
            <person name="Fitzgerald M."/>
            <person name="Haas B."/>
            <person name="Abouelleil A."/>
            <person name="Allen A.W."/>
            <person name="Alvarado L."/>
            <person name="Arachchi H.M."/>
            <person name="Berlin A.M."/>
            <person name="Chapman S.B."/>
            <person name="Gainer-Dewar J."/>
            <person name="Goldberg J."/>
            <person name="Griggs A."/>
            <person name="Gujja S."/>
            <person name="Hansen M."/>
            <person name="Howarth C."/>
            <person name="Imamovic A."/>
            <person name="Ireland A."/>
            <person name="Larimer J."/>
            <person name="McCowan C."/>
            <person name="Murphy C."/>
            <person name="Pearson M."/>
            <person name="Poon T.W."/>
            <person name="Priest M."/>
            <person name="Roberts A."/>
            <person name="Saif S."/>
            <person name="Shea T."/>
            <person name="Sisk P."/>
            <person name="Sykes S."/>
            <person name="Wortman J."/>
            <person name="Nusbaum C."/>
            <person name="Birren B."/>
        </authorList>
    </citation>
    <scope>NUCLEOTIDE SEQUENCE [LARGE SCALE GENOMIC DNA]</scope>
    <source>
        <strain evidence="4 5">CBS 119918</strain>
    </source>
</reference>
<dbReference type="AlphaFoldDB" id="A0A072NYY1"/>
<protein>
    <recommendedName>
        <fullName evidence="3">Xylanolytic transcriptional activator regulatory domain-containing protein</fullName>
    </recommendedName>
</protein>
<evidence type="ECO:0000313" key="5">
    <source>
        <dbReference type="Proteomes" id="UP000027920"/>
    </source>
</evidence>
<evidence type="ECO:0000259" key="3">
    <source>
        <dbReference type="Pfam" id="PF04082"/>
    </source>
</evidence>
<dbReference type="OrthoDB" id="3014581at2759"/>
<dbReference type="HOGENOM" id="CLU_1562879_0_0_1"/>
<evidence type="ECO:0000313" key="4">
    <source>
        <dbReference type="EMBL" id="KEF53094.1"/>
    </source>
</evidence>
<evidence type="ECO:0000256" key="1">
    <source>
        <dbReference type="ARBA" id="ARBA00004123"/>
    </source>
</evidence>
<dbReference type="Pfam" id="PF04082">
    <property type="entry name" value="Fungal_trans"/>
    <property type="match status" value="1"/>
</dbReference>
<feature type="domain" description="Xylanolytic transcriptional activator regulatory" evidence="3">
    <location>
        <begin position="36"/>
        <end position="158"/>
    </location>
</feature>
<dbReference type="InterPro" id="IPR007219">
    <property type="entry name" value="XnlR_reg_dom"/>
</dbReference>
<proteinExistence type="predicted"/>
<dbReference type="GO" id="GO:0005634">
    <property type="term" value="C:nucleus"/>
    <property type="evidence" value="ECO:0007669"/>
    <property type="project" value="UniProtKB-SubCell"/>
</dbReference>
<name>A0A072NYY1_9EURO</name>
<dbReference type="Proteomes" id="UP000027920">
    <property type="component" value="Unassembled WGS sequence"/>
</dbReference>
<dbReference type="VEuPathDB" id="FungiDB:A1O9_11002"/>
<dbReference type="GO" id="GO:0008270">
    <property type="term" value="F:zinc ion binding"/>
    <property type="evidence" value="ECO:0007669"/>
    <property type="project" value="InterPro"/>
</dbReference>
<dbReference type="GeneID" id="25285903"/>
<keyword evidence="5" id="KW-1185">Reference proteome</keyword>
<accession>A0A072NYY1</accession>
<dbReference type="CDD" id="cd12148">
    <property type="entry name" value="fungal_TF_MHR"/>
    <property type="match status" value="1"/>
</dbReference>
<dbReference type="EMBL" id="AMGV01000015">
    <property type="protein sequence ID" value="KEF53094.1"/>
    <property type="molecule type" value="Genomic_DNA"/>
</dbReference>
<dbReference type="InterPro" id="IPR050613">
    <property type="entry name" value="Sec_Metabolite_Reg"/>
</dbReference>
<comment type="subcellular location">
    <subcellularLocation>
        <location evidence="1">Nucleus</location>
    </subcellularLocation>
</comment>
<dbReference type="RefSeq" id="XP_013255684.1">
    <property type="nucleotide sequence ID" value="XM_013400230.1"/>
</dbReference>
<gene>
    <name evidence="4" type="ORF">A1O9_11002</name>
</gene>
<sequence>MSRQGWKNPLPSSQSDSIRLSTYWAGCALDIMKYHHNKPCDMFEDIQATILLGFFLLNVEGFSARLHSYLIVIVSRVRDLSLHNVDTKGSSKPRGPLDTEIKRRVWWHIVTTDWILSLPVGAQEGTYSVQPRQMAVNVPSNIDDEDLNHTYPPINRPLSEPTAISNFFTAH</sequence>
<dbReference type="GO" id="GO:0006351">
    <property type="term" value="P:DNA-templated transcription"/>
    <property type="evidence" value="ECO:0007669"/>
    <property type="project" value="InterPro"/>
</dbReference>
<keyword evidence="2" id="KW-0539">Nucleus</keyword>